<evidence type="ECO:0000313" key="2">
    <source>
        <dbReference type="Proteomes" id="UP000183832"/>
    </source>
</evidence>
<dbReference type="Proteomes" id="UP000183832">
    <property type="component" value="Unassembled WGS sequence"/>
</dbReference>
<proteinExistence type="predicted"/>
<reference evidence="1 2" key="1">
    <citation type="submission" date="2015-04" db="EMBL/GenBank/DDBJ databases">
        <authorList>
            <person name="Syromyatnikov M.Y."/>
            <person name="Popov V.N."/>
        </authorList>
    </citation>
    <scope>NUCLEOTIDE SEQUENCE [LARGE SCALE GENOMIC DNA]</scope>
</reference>
<sequence length="115" mass="13304">MNQYFRTLSKKAVFVAIALCVNNETKKRLKCVGIVNKFGQTMTINQLCHDGRILEKNMTFPKRYIIYEDSLTLNLGRGNDFQSSQSNDFSLIKCCRQLNKVRSVFNFPRMALCHS</sequence>
<organism evidence="1 2">
    <name type="scientific">Clunio marinus</name>
    <dbReference type="NCBI Taxonomy" id="568069"/>
    <lineage>
        <taxon>Eukaryota</taxon>
        <taxon>Metazoa</taxon>
        <taxon>Ecdysozoa</taxon>
        <taxon>Arthropoda</taxon>
        <taxon>Hexapoda</taxon>
        <taxon>Insecta</taxon>
        <taxon>Pterygota</taxon>
        <taxon>Neoptera</taxon>
        <taxon>Endopterygota</taxon>
        <taxon>Diptera</taxon>
        <taxon>Nematocera</taxon>
        <taxon>Chironomoidea</taxon>
        <taxon>Chironomidae</taxon>
        <taxon>Clunio</taxon>
    </lineage>
</organism>
<evidence type="ECO:0000313" key="1">
    <source>
        <dbReference type="EMBL" id="CRK86424.1"/>
    </source>
</evidence>
<name>A0A1J1HEM0_9DIPT</name>
<dbReference type="EMBL" id="CVRI01000001">
    <property type="protein sequence ID" value="CRK86424.1"/>
    <property type="molecule type" value="Genomic_DNA"/>
</dbReference>
<keyword evidence="2" id="KW-1185">Reference proteome</keyword>
<dbReference type="AlphaFoldDB" id="A0A1J1HEM0"/>
<gene>
    <name evidence="1" type="ORF">CLUMA_CG000276</name>
</gene>
<protein>
    <submittedName>
        <fullName evidence="1">CLUMA_CG000276, isoform A</fullName>
    </submittedName>
</protein>
<accession>A0A1J1HEM0</accession>